<dbReference type="Proteomes" id="UP000003455">
    <property type="component" value="Chromosome"/>
</dbReference>
<dbReference type="RefSeq" id="WP_000589167.1">
    <property type="nucleotide sequence ID" value="NZ_CM000952.1"/>
</dbReference>
<gene>
    <name evidence="2" type="ORF">HMPREF0769_12242</name>
</gene>
<organism evidence="2">
    <name type="scientific">Staphylococcus aureus subsp. aureus MN8</name>
    <dbReference type="NCBI Taxonomy" id="548470"/>
    <lineage>
        <taxon>Bacteria</taxon>
        <taxon>Bacillati</taxon>
        <taxon>Bacillota</taxon>
        <taxon>Bacilli</taxon>
        <taxon>Bacillales</taxon>
        <taxon>Staphylococcaceae</taxon>
        <taxon>Staphylococcus</taxon>
    </lineage>
</organism>
<sequence>MIKFEIKDRKTGKTESYTKEDVTMGEAEKCYEYLELVNQENKKEAPNATKMRQKERQLLVDLFKDEGLTEEDVLNKMSTKTYTKALQDIFREINGEDEEDSETEPEEMGKTEEQSQ</sequence>
<evidence type="ECO:0008006" key="3">
    <source>
        <dbReference type="Google" id="ProtNLM"/>
    </source>
</evidence>
<dbReference type="NCBIfam" id="NF047360">
    <property type="entry name" value="tail_chap_PVL"/>
    <property type="match status" value="1"/>
</dbReference>
<proteinExistence type="predicted"/>
<accession>A0A0E1XFS2</accession>
<feature type="compositionally biased region" description="Acidic residues" evidence="1">
    <location>
        <begin position="95"/>
        <end position="106"/>
    </location>
</feature>
<feature type="compositionally biased region" description="Basic and acidic residues" evidence="1">
    <location>
        <begin position="107"/>
        <end position="116"/>
    </location>
</feature>
<reference evidence="2" key="1">
    <citation type="submission" date="2010-05" db="EMBL/GenBank/DDBJ databases">
        <authorList>
            <person name="Muzny D."/>
            <person name="Qin X."/>
            <person name="Buhay C."/>
            <person name="Dugan-Rocha S."/>
            <person name="Ding Y."/>
            <person name="Chen G."/>
            <person name="Hawes A."/>
            <person name="Holder M."/>
            <person name="Jhangiani S."/>
            <person name="Johnson A."/>
            <person name="Khan Z."/>
            <person name="Li Z."/>
            <person name="Liu W."/>
            <person name="Liu X."/>
            <person name="Perez L."/>
            <person name="Shen H."/>
            <person name="Wang Q."/>
            <person name="Watt J."/>
            <person name="Xi L."/>
            <person name="Xin Y."/>
            <person name="Zhou J."/>
            <person name="Deng J."/>
            <person name="Jiang H."/>
            <person name="Liu Y."/>
            <person name="Qu J."/>
            <person name="Song X.-Z."/>
            <person name="Zhang L."/>
            <person name="Villasana D."/>
            <person name="Johnson A."/>
            <person name="Liu J."/>
            <person name="Liyanage D."/>
            <person name="Lorensuhewa L."/>
            <person name="Robinson T."/>
            <person name="Song A."/>
            <person name="Song B.-B."/>
            <person name="Dinh H."/>
            <person name="Thornton R."/>
            <person name="Coyle M."/>
            <person name="Francisco L."/>
            <person name="Jackson L."/>
            <person name="Javaid M."/>
            <person name="Korchina V."/>
            <person name="Kovar C."/>
            <person name="Mata R."/>
            <person name="Mathew T."/>
            <person name="Ngo R."/>
            <person name="Nguyen L."/>
            <person name="Nguyen N."/>
            <person name="Okwuonu G."/>
            <person name="Ongeri F."/>
            <person name="Pham C."/>
            <person name="Simmons D."/>
            <person name="Wilczek-Boney K."/>
            <person name="Hale W."/>
            <person name="Jakkamsetti A."/>
            <person name="Pham P."/>
            <person name="Ruth R."/>
            <person name="San Lucas F."/>
            <person name="Warren J."/>
            <person name="Zhang J."/>
            <person name="Zhao Z."/>
            <person name="Zhou C."/>
            <person name="Zhu D."/>
            <person name="Lee S."/>
            <person name="Bess C."/>
            <person name="Blankenburg K."/>
            <person name="Forbes L."/>
            <person name="Fu Q."/>
            <person name="Gubbala S."/>
            <person name="Hirani K."/>
            <person name="Jayaseelan J.C."/>
            <person name="Lara F."/>
            <person name="Munidasa M."/>
            <person name="Palculict T."/>
            <person name="Patil S."/>
            <person name="Pu L.-L."/>
            <person name="Saada N."/>
            <person name="Tang L."/>
            <person name="Weissenberger G."/>
            <person name="Zhu Y."/>
            <person name="Hemphill L."/>
            <person name="Shang Y."/>
            <person name="Youmans B."/>
            <person name="Ayvaz T."/>
            <person name="Ross M."/>
            <person name="Santibanez J."/>
            <person name="Aqrawi P."/>
            <person name="Gross S."/>
            <person name="Joshi V."/>
            <person name="Fowler G."/>
            <person name="Nazareth L."/>
            <person name="Reid J."/>
            <person name="Worley K."/>
            <person name="Petrosino J."/>
            <person name="Highlander S."/>
            <person name="Gibbs R."/>
        </authorList>
    </citation>
    <scope>NUCLEOTIDE SEQUENCE [LARGE SCALE GENOMIC DNA]</scope>
    <source>
        <strain evidence="2">MN8</strain>
    </source>
</reference>
<dbReference type="Pfam" id="PF23857">
    <property type="entry name" value="Phage_TAC_19"/>
    <property type="match status" value="1"/>
</dbReference>
<dbReference type="EMBL" id="ACJA02000004">
    <property type="protein sequence ID" value="EFH94621.1"/>
    <property type="molecule type" value="Genomic_DNA"/>
</dbReference>
<feature type="region of interest" description="Disordered" evidence="1">
    <location>
        <begin position="91"/>
        <end position="116"/>
    </location>
</feature>
<dbReference type="InterPro" id="IPR057006">
    <property type="entry name" value="Phage_TAC_19"/>
</dbReference>
<dbReference type="HOGENOM" id="CLU_2095352_0_0_9"/>
<protein>
    <recommendedName>
        <fullName evidence="3">Gp48</fullName>
    </recommendedName>
</protein>
<comment type="caution">
    <text evidence="2">The sequence shown here is derived from an EMBL/GenBank/DDBJ whole genome shotgun (WGS) entry which is preliminary data.</text>
</comment>
<dbReference type="AlphaFoldDB" id="A0A0E1XFS2"/>
<evidence type="ECO:0000313" key="2">
    <source>
        <dbReference type="EMBL" id="EFH94621.1"/>
    </source>
</evidence>
<name>A0A0E1XFS2_STAAU</name>
<dbReference type="SMR" id="A0A0E1XFS2"/>
<evidence type="ECO:0000256" key="1">
    <source>
        <dbReference type="SAM" id="MobiDB-lite"/>
    </source>
</evidence>